<keyword evidence="2" id="KW-0813">Transport</keyword>
<dbReference type="EMBL" id="CP012040">
    <property type="protein sequence ID" value="AKP49677.1"/>
    <property type="molecule type" value="Genomic_DNA"/>
</dbReference>
<dbReference type="OrthoDB" id="977540at2"/>
<dbReference type="PANTHER" id="PTHR43335">
    <property type="entry name" value="ABC TRANSPORTER, ATP-BINDING PROTEIN"/>
    <property type="match status" value="1"/>
</dbReference>
<name>A0A0H4PN37_9BACT</name>
<evidence type="ECO:0000256" key="4">
    <source>
        <dbReference type="ARBA" id="ARBA00022840"/>
    </source>
</evidence>
<dbReference type="KEGG" id="camu:CA2015_0195"/>
<comment type="similarity">
    <text evidence="1">Belongs to the ABC transporter superfamily.</text>
</comment>
<dbReference type="SMART" id="SM00382">
    <property type="entry name" value="AAA"/>
    <property type="match status" value="1"/>
</dbReference>
<dbReference type="Proteomes" id="UP000036520">
    <property type="component" value="Chromosome"/>
</dbReference>
<dbReference type="Pfam" id="PF00005">
    <property type="entry name" value="ABC_tran"/>
    <property type="match status" value="1"/>
</dbReference>
<dbReference type="InterPro" id="IPR027417">
    <property type="entry name" value="P-loop_NTPase"/>
</dbReference>
<evidence type="ECO:0000313" key="6">
    <source>
        <dbReference type="EMBL" id="AKP49677.1"/>
    </source>
</evidence>
<reference evidence="6 7" key="1">
    <citation type="submission" date="2015-07" db="EMBL/GenBank/DDBJ databases">
        <authorList>
            <person name="Kim K.M."/>
        </authorList>
    </citation>
    <scope>NUCLEOTIDE SEQUENCE [LARGE SCALE GENOMIC DNA]</scope>
    <source>
        <strain evidence="6 7">KCTC 12363</strain>
    </source>
</reference>
<dbReference type="AlphaFoldDB" id="A0A0H4PN37"/>
<evidence type="ECO:0000256" key="2">
    <source>
        <dbReference type="ARBA" id="ARBA00022448"/>
    </source>
</evidence>
<evidence type="ECO:0000259" key="5">
    <source>
        <dbReference type="PROSITE" id="PS50893"/>
    </source>
</evidence>
<organism evidence="6 7">
    <name type="scientific">Cyclobacterium amurskyense</name>
    <dbReference type="NCBI Taxonomy" id="320787"/>
    <lineage>
        <taxon>Bacteria</taxon>
        <taxon>Pseudomonadati</taxon>
        <taxon>Bacteroidota</taxon>
        <taxon>Cytophagia</taxon>
        <taxon>Cytophagales</taxon>
        <taxon>Cyclobacteriaceae</taxon>
        <taxon>Cyclobacterium</taxon>
    </lineage>
</organism>
<keyword evidence="7" id="KW-1185">Reference proteome</keyword>
<dbReference type="STRING" id="320787.CA2015_0195"/>
<dbReference type="PATRIC" id="fig|320787.5.peg.215"/>
<dbReference type="SUPFAM" id="SSF52540">
    <property type="entry name" value="P-loop containing nucleoside triphosphate hydrolases"/>
    <property type="match status" value="1"/>
</dbReference>
<dbReference type="PROSITE" id="PS50893">
    <property type="entry name" value="ABC_TRANSPORTER_2"/>
    <property type="match status" value="1"/>
</dbReference>
<evidence type="ECO:0000256" key="3">
    <source>
        <dbReference type="ARBA" id="ARBA00022741"/>
    </source>
</evidence>
<keyword evidence="4" id="KW-0067">ATP-binding</keyword>
<gene>
    <name evidence="6" type="ORF">CA2015_0195</name>
</gene>
<proteinExistence type="inferred from homology"/>
<accession>A0A0H4PN37</accession>
<dbReference type="InterPro" id="IPR003439">
    <property type="entry name" value="ABC_transporter-like_ATP-bd"/>
</dbReference>
<dbReference type="GO" id="GO:0005524">
    <property type="term" value="F:ATP binding"/>
    <property type="evidence" value="ECO:0007669"/>
    <property type="project" value="UniProtKB-KW"/>
</dbReference>
<dbReference type="InterPro" id="IPR003593">
    <property type="entry name" value="AAA+_ATPase"/>
</dbReference>
<evidence type="ECO:0000313" key="7">
    <source>
        <dbReference type="Proteomes" id="UP000036520"/>
    </source>
</evidence>
<dbReference type="RefSeq" id="WP_048640197.1">
    <property type="nucleotide sequence ID" value="NZ_CP012040.1"/>
</dbReference>
<sequence>MDKQVIALKGLTKKYGTFTAVNELDLTINKGEIFGLLGPNGAGKTTTILMMMGLTEPSAGTAHVCGVNSTNDPIAVKKVVGYMPDNVGFYDNMSALENLMYIGELNGIPRSEVEKDAIAVMEMVGLPEDAIHKKTAAYSRGMKQRLGLAEVLIKKPQVVVLDEPTLGIDPRGVKEFLSLILRLSREKGLTVLLSSHHLHQVQQVCDRVGIFVKGELLIEGDIASLSNRLFSGKSFEVNVTFKNPIDLPWKDETELLQLPSIEEISVDSHDVWISGSEDITPDIVRFLVEKGYPITGVQKKEYGLEDIYQKYFENNIKETINQ</sequence>
<dbReference type="PANTHER" id="PTHR43335:SF4">
    <property type="entry name" value="ABC TRANSPORTER, ATP-BINDING PROTEIN"/>
    <property type="match status" value="1"/>
</dbReference>
<feature type="domain" description="ABC transporter" evidence="5">
    <location>
        <begin position="6"/>
        <end position="238"/>
    </location>
</feature>
<keyword evidence="3" id="KW-0547">Nucleotide-binding</keyword>
<dbReference type="CDD" id="cd03230">
    <property type="entry name" value="ABC_DR_subfamily_A"/>
    <property type="match status" value="1"/>
</dbReference>
<dbReference type="Gene3D" id="3.40.50.300">
    <property type="entry name" value="P-loop containing nucleotide triphosphate hydrolases"/>
    <property type="match status" value="1"/>
</dbReference>
<dbReference type="GO" id="GO:0016887">
    <property type="term" value="F:ATP hydrolysis activity"/>
    <property type="evidence" value="ECO:0007669"/>
    <property type="project" value="InterPro"/>
</dbReference>
<protein>
    <submittedName>
        <fullName evidence="6">ABC-type multidrug transport system, ATPase component</fullName>
    </submittedName>
</protein>
<evidence type="ECO:0000256" key="1">
    <source>
        <dbReference type="ARBA" id="ARBA00005417"/>
    </source>
</evidence>